<accession>A0A1R3IR31</accession>
<sequence length="194" mass="20884">MGCCNPKVLGLSSKSPTQSGSPLKSNEIIFDLSEKLEIAAHLVIISTSSEPLIDLVDSESNGKQIPTGSEGEGSLFPVESEFLAERSIINSSGQSGLFGENGRNPESFQCDNSIVITNREADSIPGESNKEIADPNNLEDVNGVGNSRSAFMEPKVQFVTPTGGVRGESERSNRNSNDRESSKNGSNRRFRRFS</sequence>
<feature type="compositionally biased region" description="Polar residues" evidence="1">
    <location>
        <begin position="12"/>
        <end position="23"/>
    </location>
</feature>
<dbReference type="AlphaFoldDB" id="A0A1R3IR31"/>
<evidence type="ECO:0000256" key="1">
    <source>
        <dbReference type="SAM" id="MobiDB-lite"/>
    </source>
</evidence>
<organism evidence="2 3">
    <name type="scientific">Corchorus olitorius</name>
    <dbReference type="NCBI Taxonomy" id="93759"/>
    <lineage>
        <taxon>Eukaryota</taxon>
        <taxon>Viridiplantae</taxon>
        <taxon>Streptophyta</taxon>
        <taxon>Embryophyta</taxon>
        <taxon>Tracheophyta</taxon>
        <taxon>Spermatophyta</taxon>
        <taxon>Magnoliopsida</taxon>
        <taxon>eudicotyledons</taxon>
        <taxon>Gunneridae</taxon>
        <taxon>Pentapetalae</taxon>
        <taxon>rosids</taxon>
        <taxon>malvids</taxon>
        <taxon>Malvales</taxon>
        <taxon>Malvaceae</taxon>
        <taxon>Grewioideae</taxon>
        <taxon>Apeibeae</taxon>
        <taxon>Corchorus</taxon>
    </lineage>
</organism>
<evidence type="ECO:0000313" key="3">
    <source>
        <dbReference type="Proteomes" id="UP000187203"/>
    </source>
</evidence>
<proteinExistence type="predicted"/>
<protein>
    <submittedName>
        <fullName evidence="2">Acetyl-CoA acetyltransferase</fullName>
    </submittedName>
</protein>
<name>A0A1R3IR31_9ROSI</name>
<dbReference type="Proteomes" id="UP000187203">
    <property type="component" value="Unassembled WGS sequence"/>
</dbReference>
<reference evidence="3" key="1">
    <citation type="submission" date="2013-09" db="EMBL/GenBank/DDBJ databases">
        <title>Corchorus olitorius genome sequencing.</title>
        <authorList>
            <person name="Alam M."/>
            <person name="Haque M.S."/>
            <person name="Islam M.S."/>
            <person name="Emdad E.M."/>
            <person name="Islam M.M."/>
            <person name="Ahmed B."/>
            <person name="Halim A."/>
            <person name="Hossen Q.M.M."/>
            <person name="Hossain M.Z."/>
            <person name="Ahmed R."/>
            <person name="Khan M.M."/>
            <person name="Islam R."/>
            <person name="Rashid M.M."/>
            <person name="Khan S.A."/>
            <person name="Rahman M.S."/>
            <person name="Alam M."/>
            <person name="Yahiya A.S."/>
            <person name="Khan M.S."/>
            <person name="Azam M.S."/>
            <person name="Haque T."/>
            <person name="Lashkar M.Z.H."/>
            <person name="Akhand A.I."/>
            <person name="Morshed G."/>
            <person name="Roy S."/>
            <person name="Uddin K.S."/>
            <person name="Rabeya T."/>
            <person name="Hossain A.S."/>
            <person name="Chowdhury A."/>
            <person name="Snigdha A.R."/>
            <person name="Mortoza M.S."/>
            <person name="Matin S.A."/>
            <person name="Hoque S.M.E."/>
            <person name="Islam M.K."/>
            <person name="Roy D.K."/>
            <person name="Haider R."/>
            <person name="Moosa M.M."/>
            <person name="Elias S.M."/>
            <person name="Hasan A.M."/>
            <person name="Jahan S."/>
            <person name="Shafiuddin M."/>
            <person name="Mahmood N."/>
            <person name="Shommy N.S."/>
        </authorList>
    </citation>
    <scope>NUCLEOTIDE SEQUENCE [LARGE SCALE GENOMIC DNA]</scope>
    <source>
        <strain evidence="3">cv. O-4</strain>
    </source>
</reference>
<feature type="region of interest" description="Disordered" evidence="1">
    <location>
        <begin position="146"/>
        <end position="194"/>
    </location>
</feature>
<dbReference type="EMBL" id="AWUE01017771">
    <property type="protein sequence ID" value="OMO85049.1"/>
    <property type="molecule type" value="Genomic_DNA"/>
</dbReference>
<feature type="compositionally biased region" description="Basic and acidic residues" evidence="1">
    <location>
        <begin position="167"/>
        <end position="182"/>
    </location>
</feature>
<gene>
    <name evidence="2" type="ORF">COLO4_21772</name>
</gene>
<evidence type="ECO:0000313" key="2">
    <source>
        <dbReference type="EMBL" id="OMO85049.1"/>
    </source>
</evidence>
<keyword evidence="3" id="KW-1185">Reference proteome</keyword>
<comment type="caution">
    <text evidence="2">The sequence shown here is derived from an EMBL/GenBank/DDBJ whole genome shotgun (WGS) entry which is preliminary data.</text>
</comment>
<feature type="region of interest" description="Disordered" evidence="1">
    <location>
        <begin position="1"/>
        <end position="23"/>
    </location>
</feature>